<keyword evidence="8" id="KW-1185">Reference proteome</keyword>
<feature type="signal peptide" evidence="3">
    <location>
        <begin position="1"/>
        <end position="30"/>
    </location>
</feature>
<name>A0ABS2RAA8_9BACI</name>
<keyword evidence="3" id="KW-0732">Signal</keyword>
<keyword evidence="2" id="KW-0472">Membrane</keyword>
<dbReference type="Gene3D" id="2.60.40.10">
    <property type="entry name" value="Immunoglobulins"/>
    <property type="match status" value="1"/>
</dbReference>
<dbReference type="Gene3D" id="2.60.120.200">
    <property type="match status" value="1"/>
</dbReference>
<accession>A0ABS2RAA8</accession>
<feature type="domain" description="Calcineurin-like phosphoesterase" evidence="4">
    <location>
        <begin position="539"/>
        <end position="724"/>
    </location>
</feature>
<reference evidence="7 8" key="1">
    <citation type="submission" date="2021-01" db="EMBL/GenBank/DDBJ databases">
        <title>Genomic Encyclopedia of Type Strains, Phase IV (KMG-IV): sequencing the most valuable type-strain genomes for metagenomic binning, comparative biology and taxonomic classification.</title>
        <authorList>
            <person name="Goeker M."/>
        </authorList>
    </citation>
    <scope>NUCLEOTIDE SEQUENCE [LARGE SCALE GENOMIC DNA]</scope>
    <source>
        <strain evidence="7 8">DSM 105453</strain>
    </source>
</reference>
<dbReference type="EMBL" id="JAFBFH010000029">
    <property type="protein sequence ID" value="MBM7716583.1"/>
    <property type="molecule type" value="Genomic_DNA"/>
</dbReference>
<sequence length="1389" mass="153280">MIKKQSMFMMMMILLMIFSTLNLHVLNASAADQKRPTIDLKRTLEAPTIDGSIDEPMWKVSEPLTKHIGEGEAPEATFGLLWDQEYLYVAMDMVDDTLVHDGSGYWYQQDNIGLFLDPTLHQSSPYVDNDLQIGLVYKPNSNEPDFYFGGAPIANHDPANESKIKRAIQTTEKGWSVEIAVPWEMLDFDPNISKKLGIEVHAVDRDNKSEDDSSVSAWSAFERSSFWNDTYGFGEAILVTDILSENFDGLEAKLQPAKDESIDPSVLGWTHETPEGWEKINASNMPQGVTEWQGWSFATRDFWISADTQLREEFSKGSGVIAIADPDEWDDQGSPASQGQYDSTLVSPKMNVNGGDTLDLSLDTHYRQEGVQTALITAKFDTGEEQQVLRYDHNENSDNKGIDVLNKTEIKKIKVPDQATSMTLEFRLFNAVNNYFWAIDNIRLLEKASLPELTLQGENPLVIELGSEFIDPGVTAFDQLDGDLTDKVVVEHEIDTSNPGIYEVTYSVTNSTGFTESVTREVMVTGTNANEGLKMSMSVISDTHTNIKKTERALWDLNLINPNQHAMVVVGDVVDSSYQNQYDEMKQVMADNPRPDNLFYTIGNHEYYGTNTEMGKKRFLDFTGLDTVYYEREVNGYPFIVLGQEEAKEPINLSDAQLQWFEDTMKKQDPNKPIFVFLHQPLPFTINGTWDVAYYRDGINQYKQLKETLSKYPNAIVFSGHQHWDLRLPDMFGNHDGFYQVSTGAVINTYGPDGQGGEKVIDGTGSTGLYVEVHDDKVVIKGRDFTKSDWIDEYQHVIPLKNVEQVDKSTLESVIAEADKVNTEKYTEASVQVFAEKLAAAKEVMANESAPQSEVDGAVTALQDAIKALQEKEAPSEEVDKSTLESVIAEADKVNTEKYTEASVQVFAEKLAAAKEVMANESATQSEVDGAVTALQDAIKALQEKEAPSEEVDKSTLESVIAEADKVNTEKYTEASVQVFAEKLAAAKEVMANESATQSEVDGAVTALQDAIKALQEKEAPSEEVDKSTLESVIAEADKVNTEKYTEASVQVFAEKLAAAKEVMANESAPQSEVDGAVTALQDAIKALQEKEAPSEEVDKSALESVIAQADKVNTEKYTEASVEVFAEKLAAAKEVMANESAPQSEVDGAVTALQDAMKALQEKEAPAEEVDKSMLESVIAEADKVNTEKYTEASVQVFAEKLAAAKEVMANESATQSEVDGAVTALQGAMKALQEKEAPSTGVDKKALESLIKGSEKMNTDKYTPESVQVFLEKLSAAKEVLHKENATQSEVDGALKALQDAMTQLVVSEEPKVDKPKVDQPTTNEKESGNKKVNKTYDKQQQEKGHKGSQLPNTATSMFHWALAGFLLVGIGGLSVYIANKRKRLKG</sequence>
<dbReference type="Pfam" id="PF00149">
    <property type="entry name" value="Metallophos"/>
    <property type="match status" value="1"/>
</dbReference>
<dbReference type="InterPro" id="IPR010502">
    <property type="entry name" value="Carb-bd_dom_fam9"/>
</dbReference>
<proteinExistence type="predicted"/>
<dbReference type="InterPro" id="IPR032179">
    <property type="entry name" value="Cry22Aa_Ig-like"/>
</dbReference>
<dbReference type="InterPro" id="IPR051918">
    <property type="entry name" value="STPP_CPPED1"/>
</dbReference>
<dbReference type="Gene3D" id="2.60.40.1190">
    <property type="match status" value="1"/>
</dbReference>
<dbReference type="SUPFAM" id="SSF56300">
    <property type="entry name" value="Metallo-dependent phosphatases"/>
    <property type="match status" value="1"/>
</dbReference>
<gene>
    <name evidence="7" type="ORF">JOC94_003604</name>
</gene>
<dbReference type="PANTHER" id="PTHR43143:SF1">
    <property type="entry name" value="SERINE_THREONINE-PROTEIN PHOSPHATASE CPPED1"/>
    <property type="match status" value="1"/>
</dbReference>
<evidence type="ECO:0000256" key="1">
    <source>
        <dbReference type="SAM" id="MobiDB-lite"/>
    </source>
</evidence>
<evidence type="ECO:0000256" key="3">
    <source>
        <dbReference type="SAM" id="SignalP"/>
    </source>
</evidence>
<keyword evidence="2" id="KW-0812">Transmembrane</keyword>
<evidence type="ECO:0008006" key="9">
    <source>
        <dbReference type="Google" id="ProtNLM"/>
    </source>
</evidence>
<feature type="domain" description="Carbohydrate-binding" evidence="5">
    <location>
        <begin position="49"/>
        <end position="239"/>
    </location>
</feature>
<dbReference type="Pfam" id="PF16403">
    <property type="entry name" value="Bact_surface_Ig-like"/>
    <property type="match status" value="1"/>
</dbReference>
<evidence type="ECO:0000313" key="7">
    <source>
        <dbReference type="EMBL" id="MBM7716583.1"/>
    </source>
</evidence>
<dbReference type="SUPFAM" id="SSF49344">
    <property type="entry name" value="CBD9-like"/>
    <property type="match status" value="1"/>
</dbReference>
<evidence type="ECO:0000259" key="5">
    <source>
        <dbReference type="Pfam" id="PF06452"/>
    </source>
</evidence>
<dbReference type="Pfam" id="PF06452">
    <property type="entry name" value="CBM9_1"/>
    <property type="match status" value="1"/>
</dbReference>
<protein>
    <recommendedName>
        <fullName evidence="9">DUF5011 domain-containing protein</fullName>
    </recommendedName>
</protein>
<keyword evidence="2" id="KW-1133">Transmembrane helix</keyword>
<evidence type="ECO:0000256" key="2">
    <source>
        <dbReference type="SAM" id="Phobius"/>
    </source>
</evidence>
<dbReference type="PANTHER" id="PTHR43143">
    <property type="entry name" value="METALLOPHOSPHOESTERASE, CALCINEURIN SUPERFAMILY"/>
    <property type="match status" value="1"/>
</dbReference>
<dbReference type="RefSeq" id="WP_205179963.1">
    <property type="nucleotide sequence ID" value="NZ_JAFBFH010000029.1"/>
</dbReference>
<evidence type="ECO:0000259" key="6">
    <source>
        <dbReference type="Pfam" id="PF16403"/>
    </source>
</evidence>
<comment type="caution">
    <text evidence="7">The sequence shown here is derived from an EMBL/GenBank/DDBJ whole genome shotgun (WGS) entry which is preliminary data.</text>
</comment>
<dbReference type="Gene3D" id="3.60.21.10">
    <property type="match status" value="1"/>
</dbReference>
<feature type="region of interest" description="Disordered" evidence="1">
    <location>
        <begin position="1309"/>
        <end position="1353"/>
    </location>
</feature>
<dbReference type="InterPro" id="IPR013783">
    <property type="entry name" value="Ig-like_fold"/>
</dbReference>
<dbReference type="Proteomes" id="UP000823485">
    <property type="component" value="Unassembled WGS sequence"/>
</dbReference>
<feature type="domain" description="Pesticidal crystal protein Cry22Aa Ig-like" evidence="6">
    <location>
        <begin position="453"/>
        <end position="524"/>
    </location>
</feature>
<organism evidence="7 8">
    <name type="scientific">Siminovitchia thermophila</name>
    <dbReference type="NCBI Taxonomy" id="1245522"/>
    <lineage>
        <taxon>Bacteria</taxon>
        <taxon>Bacillati</taxon>
        <taxon>Bacillota</taxon>
        <taxon>Bacilli</taxon>
        <taxon>Bacillales</taxon>
        <taxon>Bacillaceae</taxon>
        <taxon>Siminovitchia</taxon>
    </lineage>
</organism>
<dbReference type="Pfam" id="PF07554">
    <property type="entry name" value="FIVAR"/>
    <property type="match status" value="7"/>
</dbReference>
<dbReference type="InterPro" id="IPR029052">
    <property type="entry name" value="Metallo-depent_PP-like"/>
</dbReference>
<feature type="compositionally biased region" description="Basic and acidic residues" evidence="1">
    <location>
        <begin position="1311"/>
        <end position="1348"/>
    </location>
</feature>
<feature type="transmembrane region" description="Helical" evidence="2">
    <location>
        <begin position="1360"/>
        <end position="1381"/>
    </location>
</feature>
<dbReference type="InterPro" id="IPR004843">
    <property type="entry name" value="Calcineurin-like_PHP"/>
</dbReference>
<evidence type="ECO:0000313" key="8">
    <source>
        <dbReference type="Proteomes" id="UP000823485"/>
    </source>
</evidence>
<feature type="chain" id="PRO_5046385140" description="DUF5011 domain-containing protein" evidence="3">
    <location>
        <begin position="31"/>
        <end position="1389"/>
    </location>
</feature>
<dbReference type="Gene3D" id="1.20.1270.90">
    <property type="entry name" value="AF1782-like"/>
    <property type="match status" value="7"/>
</dbReference>
<evidence type="ECO:0000259" key="4">
    <source>
        <dbReference type="Pfam" id="PF00149"/>
    </source>
</evidence>